<dbReference type="AlphaFoldDB" id="A0A6C1DS99"/>
<dbReference type="Proteomes" id="UP000501346">
    <property type="component" value="Chromosome ScVIII"/>
</dbReference>
<evidence type="ECO:0000256" key="2">
    <source>
        <dbReference type="SAM" id="MobiDB-lite"/>
    </source>
</evidence>
<dbReference type="PANTHER" id="PTHR31996:SF2">
    <property type="entry name" value="COILED-COIL DOMAIN-CONTAINING PROTEIN 115"/>
    <property type="match status" value="1"/>
</dbReference>
<dbReference type="EMBL" id="CP048989">
    <property type="protein sequence ID" value="QID79906.1"/>
    <property type="molecule type" value="Genomic_DNA"/>
</dbReference>
<dbReference type="OrthoDB" id="4044452at2759"/>
<name>A0A6C1DS99_SACPS</name>
<sequence>MSETRMAQNMDTTDEQYLRLIELLSNYDSTLEQLQKGFQDGYIQLSRSNYYNKDSLRGNYGEDYWDETYIGQLMATVEEKNSKVVVEIVKRKAQDKQEKKEEEDNKLTQRKKGTKPEKQKTQSHKLKQDYDPILMFGGVLSVPSSLRQSQTSFKGCIPLIAQLINYKNEILTLVETLSEQE</sequence>
<evidence type="ECO:0000256" key="1">
    <source>
        <dbReference type="ARBA" id="ARBA00093634"/>
    </source>
</evidence>
<dbReference type="InterPro" id="IPR040357">
    <property type="entry name" value="Vma22/CCDC115"/>
</dbReference>
<gene>
    <name evidence="3" type="primary">VMA22_1</name>
    <name evidence="3" type="ORF">GRS66_002206</name>
</gene>
<organism evidence="3 4">
    <name type="scientific">Saccharomyces pastorianus</name>
    <name type="common">Lager yeast</name>
    <name type="synonym">Saccharomyces cerevisiae x Saccharomyces eubayanus</name>
    <dbReference type="NCBI Taxonomy" id="27292"/>
    <lineage>
        <taxon>Eukaryota</taxon>
        <taxon>Fungi</taxon>
        <taxon>Dikarya</taxon>
        <taxon>Ascomycota</taxon>
        <taxon>Saccharomycotina</taxon>
        <taxon>Saccharomycetes</taxon>
        <taxon>Saccharomycetales</taxon>
        <taxon>Saccharomycetaceae</taxon>
        <taxon>Saccharomyces</taxon>
    </lineage>
</organism>
<dbReference type="GO" id="GO:0070072">
    <property type="term" value="P:vacuolar proton-transporting V-type ATPase complex assembly"/>
    <property type="evidence" value="ECO:0007669"/>
    <property type="project" value="InterPro"/>
</dbReference>
<proteinExistence type="predicted"/>
<evidence type="ECO:0000313" key="3">
    <source>
        <dbReference type="EMBL" id="QID79906.1"/>
    </source>
</evidence>
<keyword evidence="4" id="KW-1185">Reference proteome</keyword>
<protein>
    <recommendedName>
        <fullName evidence="1">Vacuolar ATPase assembly protein VMA22</fullName>
    </recommendedName>
</protein>
<feature type="compositionally biased region" description="Basic and acidic residues" evidence="2">
    <location>
        <begin position="114"/>
        <end position="125"/>
    </location>
</feature>
<dbReference type="GO" id="GO:1990871">
    <property type="term" value="C:Vma12-Vma22 assembly complex"/>
    <property type="evidence" value="ECO:0007669"/>
    <property type="project" value="TreeGrafter"/>
</dbReference>
<reference evidence="3 4" key="1">
    <citation type="journal article" date="2019" name="BMC Genomics">
        <title>Chromosome level assembly and comparative genome analysis confirm lager-brewing yeasts originated from a single hybridization.</title>
        <authorList>
            <person name="Salazar A.N."/>
            <person name="Gorter de Vries A.R."/>
            <person name="van den Broek M."/>
            <person name="Brouwers N."/>
            <person name="de la Torre Cortes P."/>
            <person name="Kuijpers N.G.A."/>
            <person name="Daran J.G."/>
            <person name="Abeel T."/>
        </authorList>
    </citation>
    <scope>NUCLEOTIDE SEQUENCE [LARGE SCALE GENOMIC DNA]</scope>
    <source>
        <strain evidence="3 4">CBS 1483</strain>
    </source>
</reference>
<dbReference type="SMR" id="A0A6C1DS99"/>
<dbReference type="PANTHER" id="PTHR31996">
    <property type="entry name" value="COILED-COIL DOMAIN-CONTAINING PROTEIN 115"/>
    <property type="match status" value="1"/>
</dbReference>
<dbReference type="Pfam" id="PF21730">
    <property type="entry name" value="Vma22_CCDC115"/>
    <property type="match status" value="1"/>
</dbReference>
<feature type="compositionally biased region" description="Basic and acidic residues" evidence="2">
    <location>
        <begin position="93"/>
        <end position="107"/>
    </location>
</feature>
<accession>A0A6C1DS99</accession>
<feature type="region of interest" description="Disordered" evidence="2">
    <location>
        <begin position="93"/>
        <end position="125"/>
    </location>
</feature>
<dbReference type="GO" id="GO:0051082">
    <property type="term" value="F:unfolded protein binding"/>
    <property type="evidence" value="ECO:0007669"/>
    <property type="project" value="TreeGrafter"/>
</dbReference>
<evidence type="ECO:0000313" key="4">
    <source>
        <dbReference type="Proteomes" id="UP000501346"/>
    </source>
</evidence>